<reference evidence="1 2" key="1">
    <citation type="submission" date="2023-04" db="EMBL/GenBank/DDBJ databases">
        <title>Bacteria Genome Submission.</title>
        <authorList>
            <person name="Isaac P."/>
        </authorList>
    </citation>
    <scope>NUCLEOTIDE SEQUENCE [LARGE SCALE GENOMIC DNA]</scope>
    <source>
        <strain evidence="1 2">SampleS7P1</strain>
    </source>
</reference>
<organism evidence="1 2">
    <name type="scientific">Paraclostridium bifermentans</name>
    <name type="common">Clostridium bifermentans</name>
    <dbReference type="NCBI Taxonomy" id="1490"/>
    <lineage>
        <taxon>Bacteria</taxon>
        <taxon>Bacillati</taxon>
        <taxon>Bacillota</taxon>
        <taxon>Clostridia</taxon>
        <taxon>Peptostreptococcales</taxon>
        <taxon>Peptostreptococcaceae</taxon>
        <taxon>Paraclostridium</taxon>
    </lineage>
</organism>
<accession>A0ABY8R0Y5</accession>
<dbReference type="Proteomes" id="UP001239169">
    <property type="component" value="Chromosome"/>
</dbReference>
<protein>
    <recommendedName>
        <fullName evidence="3">Glycosyltransferase subfamily 4-like N-terminal domain-containing protein</fullName>
    </recommendedName>
</protein>
<evidence type="ECO:0000313" key="1">
    <source>
        <dbReference type="EMBL" id="WGX75206.1"/>
    </source>
</evidence>
<evidence type="ECO:0008006" key="3">
    <source>
        <dbReference type="Google" id="ProtNLM"/>
    </source>
</evidence>
<evidence type="ECO:0000313" key="2">
    <source>
        <dbReference type="Proteomes" id="UP001239169"/>
    </source>
</evidence>
<dbReference type="EMBL" id="CP124685">
    <property type="protein sequence ID" value="WGX75206.1"/>
    <property type="molecule type" value="Genomic_DNA"/>
</dbReference>
<gene>
    <name evidence="1" type="ORF">QJS64_14260</name>
</gene>
<proteinExistence type="predicted"/>
<keyword evidence="2" id="KW-1185">Reference proteome</keyword>
<name>A0ABY8R0Y5_PARBF</name>
<sequence>MKILMLLDQFSVGGTETHVITLCEALNKVNIKTIIATLNENKSISSYKSKFIFKVIDQYEYVSRIESLKNS</sequence>